<dbReference type="AlphaFoldDB" id="A0A1B2J8K2"/>
<organism evidence="6 7">
    <name type="scientific">Komagataella pastoris</name>
    <name type="common">Yeast</name>
    <name type="synonym">Pichia pastoris</name>
    <dbReference type="NCBI Taxonomy" id="4922"/>
    <lineage>
        <taxon>Eukaryota</taxon>
        <taxon>Fungi</taxon>
        <taxon>Dikarya</taxon>
        <taxon>Ascomycota</taxon>
        <taxon>Saccharomycotina</taxon>
        <taxon>Pichiomycetes</taxon>
        <taxon>Pichiales</taxon>
        <taxon>Pichiaceae</taxon>
        <taxon>Komagataella</taxon>
    </lineage>
</organism>
<dbReference type="PANTHER" id="PTHR23023">
    <property type="entry name" value="DIMETHYLANILINE MONOOXYGENASE"/>
    <property type="match status" value="1"/>
</dbReference>
<dbReference type="Gene3D" id="3.50.50.60">
    <property type="entry name" value="FAD/NAD(P)-binding domain"/>
    <property type="match status" value="2"/>
</dbReference>
<evidence type="ECO:0000313" key="6">
    <source>
        <dbReference type="EMBL" id="ANZ74333.1"/>
    </source>
</evidence>
<dbReference type="GO" id="GO:0004499">
    <property type="term" value="F:N,N-dimethylaniline monooxygenase activity"/>
    <property type="evidence" value="ECO:0007669"/>
    <property type="project" value="InterPro"/>
</dbReference>
<dbReference type="PIRSF" id="PIRSF000332">
    <property type="entry name" value="FMO"/>
    <property type="match status" value="1"/>
</dbReference>
<keyword evidence="4" id="KW-0521">NADP</keyword>
<evidence type="ECO:0000256" key="1">
    <source>
        <dbReference type="ARBA" id="ARBA00009183"/>
    </source>
</evidence>
<accession>A0A1B2J8K2</accession>
<evidence type="ECO:0000256" key="2">
    <source>
        <dbReference type="ARBA" id="ARBA00022630"/>
    </source>
</evidence>
<keyword evidence="3" id="KW-0274">FAD</keyword>
<keyword evidence="2" id="KW-0285">Flavoprotein</keyword>
<name>A0A1B2J8K2_PICPA</name>
<reference evidence="6 7" key="1">
    <citation type="submission" date="2016-02" db="EMBL/GenBank/DDBJ databases">
        <title>Comparative genomic and transcriptomic foundation for Pichia pastoris.</title>
        <authorList>
            <person name="Love K.R."/>
            <person name="Shah K.A."/>
            <person name="Whittaker C.A."/>
            <person name="Wu J."/>
            <person name="Bartlett M.C."/>
            <person name="Ma D."/>
            <person name="Leeson R.L."/>
            <person name="Priest M."/>
            <person name="Young S.K."/>
            <person name="Love J.C."/>
        </authorList>
    </citation>
    <scope>NUCLEOTIDE SEQUENCE [LARGE SCALE GENOMIC DNA]</scope>
    <source>
        <strain evidence="6 7">ATCC 28485</strain>
    </source>
</reference>
<keyword evidence="5" id="KW-0560">Oxidoreductase</keyword>
<keyword evidence="7" id="KW-1185">Reference proteome</keyword>
<evidence type="ECO:0000256" key="3">
    <source>
        <dbReference type="ARBA" id="ARBA00022827"/>
    </source>
</evidence>
<dbReference type="InterPro" id="IPR050346">
    <property type="entry name" value="FMO-like"/>
</dbReference>
<protein>
    <submittedName>
        <fullName evidence="6">BA75_00012T0</fullName>
    </submittedName>
</protein>
<dbReference type="SUPFAM" id="SSF51905">
    <property type="entry name" value="FAD/NAD(P)-binding domain"/>
    <property type="match status" value="2"/>
</dbReference>
<dbReference type="InterPro" id="IPR036188">
    <property type="entry name" value="FAD/NAD-bd_sf"/>
</dbReference>
<gene>
    <name evidence="6" type="ORF">ATY40_BA7500012</name>
</gene>
<dbReference type="InterPro" id="IPR000960">
    <property type="entry name" value="Flavin_mOase"/>
</dbReference>
<comment type="similarity">
    <text evidence="1">Belongs to the FMO family.</text>
</comment>
<dbReference type="Pfam" id="PF00743">
    <property type="entry name" value="FMO-like"/>
    <property type="match status" value="2"/>
</dbReference>
<dbReference type="OrthoDB" id="66881at2759"/>
<evidence type="ECO:0000313" key="7">
    <source>
        <dbReference type="Proteomes" id="UP000094565"/>
    </source>
</evidence>
<proteinExistence type="inferred from homology"/>
<dbReference type="PRINTS" id="PR00370">
    <property type="entry name" value="FMOXYGENASE"/>
</dbReference>
<sequence length="450" mass="51236">MCAKSVAIIGGGPSGIAAAKALSAENAFDRIVIFEQQEQLGGVWNYSKRKPGAALVPSDSPARTREWNRNQSTYFSAMYEKLETNIVKDLMPYNNYPFPKASDTLPPRQDVLKYLLSYAKGLDPSVTVHLNTVVTHLEKVGTEWRIGYRQSSQVEREDTYQYIIIASGHYNFPYIPNVPGLEKWAEVDADSISHSMYYINNEKFRGSKVLVIGNAISGVDISLQLTEVTWPVYRSKRHEPLLKPVEIEDIIEVSEIIKYDVSTRSVTTIDGKIIDGIDHILFCTGYLYDFPFLKTYMSGEDAIITDGRITRRLYRQIFYIPDPTLSFSGVVKNVVPFPLAESQAAVIARVFSGRLSLPNEAKMRESELADVKERGSENKFHVYEAPADVEYINTLQQWVDRAEPTELGFKAEVWTEEKKQRRVDCINVKNAHHLKYYAHIKTLRDKTRKD</sequence>
<evidence type="ECO:0000256" key="5">
    <source>
        <dbReference type="ARBA" id="ARBA00023002"/>
    </source>
</evidence>
<dbReference type="GO" id="GO:0050660">
    <property type="term" value="F:flavin adenine dinucleotide binding"/>
    <property type="evidence" value="ECO:0007669"/>
    <property type="project" value="InterPro"/>
</dbReference>
<evidence type="ECO:0000256" key="4">
    <source>
        <dbReference type="ARBA" id="ARBA00022857"/>
    </source>
</evidence>
<dbReference type="EMBL" id="CP014584">
    <property type="protein sequence ID" value="ANZ74333.1"/>
    <property type="molecule type" value="Genomic_DNA"/>
</dbReference>
<dbReference type="InterPro" id="IPR020946">
    <property type="entry name" value="Flavin_mOase-like"/>
</dbReference>
<dbReference type="GO" id="GO:0050661">
    <property type="term" value="F:NADP binding"/>
    <property type="evidence" value="ECO:0007669"/>
    <property type="project" value="InterPro"/>
</dbReference>
<dbReference type="Proteomes" id="UP000094565">
    <property type="component" value="Chromosome 1"/>
</dbReference>